<evidence type="ECO:0000313" key="2">
    <source>
        <dbReference type="EMBL" id="KAK1736809.1"/>
    </source>
</evidence>
<name>A0AAD8XZI4_9STRA</name>
<organism evidence="2 3">
    <name type="scientific">Skeletonema marinoi</name>
    <dbReference type="NCBI Taxonomy" id="267567"/>
    <lineage>
        <taxon>Eukaryota</taxon>
        <taxon>Sar</taxon>
        <taxon>Stramenopiles</taxon>
        <taxon>Ochrophyta</taxon>
        <taxon>Bacillariophyta</taxon>
        <taxon>Coscinodiscophyceae</taxon>
        <taxon>Thalassiosirophycidae</taxon>
        <taxon>Thalassiosirales</taxon>
        <taxon>Skeletonemataceae</taxon>
        <taxon>Skeletonema</taxon>
        <taxon>Skeletonema marinoi-dohrnii complex</taxon>
    </lineage>
</organism>
<feature type="compositionally biased region" description="Polar residues" evidence="1">
    <location>
        <begin position="143"/>
        <end position="162"/>
    </location>
</feature>
<gene>
    <name evidence="2" type="ORF">QTG54_012254</name>
</gene>
<dbReference type="Proteomes" id="UP001224775">
    <property type="component" value="Unassembled WGS sequence"/>
</dbReference>
<accession>A0AAD8XZI4</accession>
<evidence type="ECO:0000256" key="1">
    <source>
        <dbReference type="SAM" id="MobiDB-lite"/>
    </source>
</evidence>
<comment type="caution">
    <text evidence="2">The sequence shown here is derived from an EMBL/GenBank/DDBJ whole genome shotgun (WGS) entry which is preliminary data.</text>
</comment>
<protein>
    <submittedName>
        <fullName evidence="2">Uncharacterized protein</fullName>
    </submittedName>
</protein>
<feature type="compositionally biased region" description="Low complexity" evidence="1">
    <location>
        <begin position="223"/>
        <end position="232"/>
    </location>
</feature>
<feature type="compositionally biased region" description="Low complexity" evidence="1">
    <location>
        <begin position="257"/>
        <end position="266"/>
    </location>
</feature>
<dbReference type="AlphaFoldDB" id="A0AAD8XZI4"/>
<dbReference type="EMBL" id="JATAAI010000027">
    <property type="protein sequence ID" value="KAK1736809.1"/>
    <property type="molecule type" value="Genomic_DNA"/>
</dbReference>
<keyword evidence="3" id="KW-1185">Reference proteome</keyword>
<evidence type="ECO:0000313" key="3">
    <source>
        <dbReference type="Proteomes" id="UP001224775"/>
    </source>
</evidence>
<feature type="compositionally biased region" description="Low complexity" evidence="1">
    <location>
        <begin position="169"/>
        <end position="180"/>
    </location>
</feature>
<feature type="compositionally biased region" description="Basic residues" evidence="1">
    <location>
        <begin position="334"/>
        <end position="346"/>
    </location>
</feature>
<feature type="compositionally biased region" description="Basic residues" evidence="1">
    <location>
        <begin position="68"/>
        <end position="79"/>
    </location>
</feature>
<sequence>MPKSISAVVDRRRKAHKQLQLTLTNNNNNNNNNNSTMGRVARYKKVRSIDPFAKNNTWSSDQGDRTTLRRVKRKSKTALRLKEQKLRQRKGKHGAGSNGWGHDDGYDLPPEGGDEFDMKDLMGSVKKQTENKKAMDSLMEPQVLSSCMPTVTPSGHRQVQQQGKKSKVNDSSNNKAAAAKKGGKQQQKHPAATTPDGDLVITHKTPTREIIAAHSNPKRKRSNAATTTSTANGEVGPTKQERRKAYLQEKKKKKKGGASNNNNNYNSDDDDDNVLATHRLQQHQSDTTTSSSSTTKQPKKHISQQQNYSDTIVARSIMDDQVERPPTFSVLPRGAHKLSKNQTKKNKSMDDGSGGGDVDKEQRIRKEQQALEAMREKVMRQYSIMREKRRSGGV</sequence>
<feature type="compositionally biased region" description="Basic and acidic residues" evidence="1">
    <location>
        <begin position="239"/>
        <end position="249"/>
    </location>
</feature>
<proteinExistence type="predicted"/>
<reference evidence="2" key="1">
    <citation type="submission" date="2023-06" db="EMBL/GenBank/DDBJ databases">
        <title>Survivors Of The Sea: Transcriptome response of Skeletonema marinoi to long-term dormancy.</title>
        <authorList>
            <person name="Pinder M.I.M."/>
            <person name="Kourtchenko O."/>
            <person name="Robertson E.K."/>
            <person name="Larsson T."/>
            <person name="Maumus F."/>
            <person name="Osuna-Cruz C.M."/>
            <person name="Vancaester E."/>
            <person name="Stenow R."/>
            <person name="Vandepoele K."/>
            <person name="Ploug H."/>
            <person name="Bruchert V."/>
            <person name="Godhe A."/>
            <person name="Topel M."/>
        </authorList>
    </citation>
    <scope>NUCLEOTIDE SEQUENCE</scope>
    <source>
        <strain evidence="2">R05AC</strain>
    </source>
</reference>
<feature type="region of interest" description="Disordered" evidence="1">
    <location>
        <begin position="54"/>
        <end position="364"/>
    </location>
</feature>
<feature type="compositionally biased region" description="Low complexity" evidence="1">
    <location>
        <begin position="285"/>
        <end position="295"/>
    </location>
</feature>